<feature type="compositionally biased region" description="Basic and acidic residues" evidence="1">
    <location>
        <begin position="60"/>
        <end position="72"/>
    </location>
</feature>
<evidence type="ECO:0000313" key="2">
    <source>
        <dbReference type="EMBL" id="CAE6424094.1"/>
    </source>
</evidence>
<dbReference type="EMBL" id="CAJMWX010000710">
    <property type="protein sequence ID" value="CAE6424094.1"/>
    <property type="molecule type" value="Genomic_DNA"/>
</dbReference>
<dbReference type="AlphaFoldDB" id="A0A8H2XFT1"/>
<proteinExistence type="predicted"/>
<evidence type="ECO:0000313" key="3">
    <source>
        <dbReference type="Proteomes" id="UP000663888"/>
    </source>
</evidence>
<dbReference type="Proteomes" id="UP000663888">
    <property type="component" value="Unassembled WGS sequence"/>
</dbReference>
<feature type="region of interest" description="Disordered" evidence="1">
    <location>
        <begin position="1"/>
        <end position="103"/>
    </location>
</feature>
<comment type="caution">
    <text evidence="2">The sequence shown here is derived from an EMBL/GenBank/DDBJ whole genome shotgun (WGS) entry which is preliminary data.</text>
</comment>
<evidence type="ECO:0000256" key="1">
    <source>
        <dbReference type="SAM" id="MobiDB-lite"/>
    </source>
</evidence>
<gene>
    <name evidence="2" type="ORF">RDB_LOCUS26054</name>
</gene>
<accession>A0A8H2XFT1</accession>
<protein>
    <submittedName>
        <fullName evidence="2">Uncharacterized protein</fullName>
    </submittedName>
</protein>
<organism evidence="2 3">
    <name type="scientific">Rhizoctonia solani</name>
    <dbReference type="NCBI Taxonomy" id="456999"/>
    <lineage>
        <taxon>Eukaryota</taxon>
        <taxon>Fungi</taxon>
        <taxon>Dikarya</taxon>
        <taxon>Basidiomycota</taxon>
        <taxon>Agaricomycotina</taxon>
        <taxon>Agaricomycetes</taxon>
        <taxon>Cantharellales</taxon>
        <taxon>Ceratobasidiaceae</taxon>
        <taxon>Rhizoctonia</taxon>
    </lineage>
</organism>
<feature type="compositionally biased region" description="Basic and acidic residues" evidence="1">
    <location>
        <begin position="10"/>
        <end position="22"/>
    </location>
</feature>
<sequence length="103" mass="11024">MTSSSNETHTNADHDNAPREATPDLTDQSSSSPESTDSDSESDFSVSSPTDLTDPGPYKPDLKKPKDGEKPQYRGRITYTMAKGAAPVPPAQDAQPPLNNYNG</sequence>
<reference evidence="2" key="1">
    <citation type="submission" date="2021-01" db="EMBL/GenBank/DDBJ databases">
        <authorList>
            <person name="Kaushik A."/>
        </authorList>
    </citation>
    <scope>NUCLEOTIDE SEQUENCE</scope>
    <source>
        <strain evidence="2">AG4-R118</strain>
    </source>
</reference>
<name>A0A8H2XFT1_9AGAM</name>